<dbReference type="Proteomes" id="UP000050430">
    <property type="component" value="Unassembled WGS sequence"/>
</dbReference>
<reference evidence="2 3" key="1">
    <citation type="submission" date="2015-07" db="EMBL/GenBank/DDBJ databases">
        <title>Genome sequence of Leptolinea tardivitalis DSM 16556.</title>
        <authorList>
            <person name="Hemp J."/>
            <person name="Ward L.M."/>
            <person name="Pace L.A."/>
            <person name="Fischer W.W."/>
        </authorList>
    </citation>
    <scope>NUCLEOTIDE SEQUENCE [LARGE SCALE GENOMIC DNA]</scope>
    <source>
        <strain evidence="2 3">YMTK-2</strain>
    </source>
</reference>
<feature type="transmembrane region" description="Helical" evidence="1">
    <location>
        <begin position="86"/>
        <end position="106"/>
    </location>
</feature>
<comment type="caution">
    <text evidence="2">The sequence shown here is derived from an EMBL/GenBank/DDBJ whole genome shotgun (WGS) entry which is preliminary data.</text>
</comment>
<feature type="transmembrane region" description="Helical" evidence="1">
    <location>
        <begin position="145"/>
        <end position="170"/>
    </location>
</feature>
<name>A0A0P6X8D9_9CHLR</name>
<dbReference type="STRING" id="229920.ADM99_15300"/>
<feature type="transmembrane region" description="Helical" evidence="1">
    <location>
        <begin position="176"/>
        <end position="199"/>
    </location>
</feature>
<gene>
    <name evidence="2" type="ORF">ADM99_15300</name>
</gene>
<feature type="transmembrane region" description="Helical" evidence="1">
    <location>
        <begin position="276"/>
        <end position="297"/>
    </location>
</feature>
<dbReference type="OrthoDB" id="162189at2"/>
<organism evidence="2 3">
    <name type="scientific">Leptolinea tardivitalis</name>
    <dbReference type="NCBI Taxonomy" id="229920"/>
    <lineage>
        <taxon>Bacteria</taxon>
        <taxon>Bacillati</taxon>
        <taxon>Chloroflexota</taxon>
        <taxon>Anaerolineae</taxon>
        <taxon>Anaerolineales</taxon>
        <taxon>Anaerolineaceae</taxon>
        <taxon>Leptolinea</taxon>
    </lineage>
</organism>
<keyword evidence="1" id="KW-0472">Membrane</keyword>
<sequence length="330" mass="35775">MNFGEVLSKAWKIIWKNKVLWIFGILASCGRSSGGSGGRGNFNLPSNGNLNLPKGENPFSNSQIPDIDKLGQNFEKLFTNGNEPQWGFIIGLICLIFFIAIIFAFLSTIGRIGLIRGTVMADNGQEPLTFGQVWTSSLPYFWKVFFLNLLFGLVIMLAMLIVLIPLIIFAFGTMGIGLLCIIPLLCLFIPLTMILNVILEQANVAMVVEDLGIWASVVRGWNVCRENIGPVAVVALVIIFGGGIAGFIIALPLLLVLVPLLVVVFSQDQSVMTTGLATSGVLLCCLMPVVIGLQGILQSYIGSIWTLTFVRLTAPKPVESEFPPSVTVLN</sequence>
<keyword evidence="1" id="KW-0812">Transmembrane</keyword>
<keyword evidence="3" id="KW-1185">Reference proteome</keyword>
<evidence type="ECO:0000256" key="1">
    <source>
        <dbReference type="SAM" id="Phobius"/>
    </source>
</evidence>
<accession>A0A0P6X8D9</accession>
<dbReference type="RefSeq" id="WP_062422387.1">
    <property type="nucleotide sequence ID" value="NZ_BBYA01000010.1"/>
</dbReference>
<dbReference type="EMBL" id="LGCK01000014">
    <property type="protein sequence ID" value="KPL70492.1"/>
    <property type="molecule type" value="Genomic_DNA"/>
</dbReference>
<evidence type="ECO:0000313" key="3">
    <source>
        <dbReference type="Proteomes" id="UP000050430"/>
    </source>
</evidence>
<keyword evidence="1" id="KW-1133">Transmembrane helix</keyword>
<dbReference type="InterPro" id="IPR055966">
    <property type="entry name" value="DUF7544"/>
</dbReference>
<evidence type="ECO:0008006" key="4">
    <source>
        <dbReference type="Google" id="ProtNLM"/>
    </source>
</evidence>
<dbReference type="AlphaFoldDB" id="A0A0P6X8D9"/>
<feature type="transmembrane region" description="Helical" evidence="1">
    <location>
        <begin position="231"/>
        <end position="264"/>
    </location>
</feature>
<protein>
    <recommendedName>
        <fullName evidence="4">Glycerophosphoryl diester phosphodiesterase membrane domain-containing protein</fullName>
    </recommendedName>
</protein>
<dbReference type="Pfam" id="PF24400">
    <property type="entry name" value="DUF7544"/>
    <property type="match status" value="1"/>
</dbReference>
<proteinExistence type="predicted"/>
<evidence type="ECO:0000313" key="2">
    <source>
        <dbReference type="EMBL" id="KPL70492.1"/>
    </source>
</evidence>